<accession>A0A8D8NYX5</accession>
<name>A0A8D8NYX5_CULPI</name>
<reference evidence="1" key="1">
    <citation type="submission" date="2021-05" db="EMBL/GenBank/DDBJ databases">
        <authorList>
            <person name="Alioto T."/>
            <person name="Alioto T."/>
            <person name="Gomez Garrido J."/>
        </authorList>
    </citation>
    <scope>NUCLEOTIDE SEQUENCE</scope>
</reference>
<protein>
    <submittedName>
        <fullName evidence="1">(northern house mosquito) hypothetical protein</fullName>
    </submittedName>
</protein>
<evidence type="ECO:0000313" key="1">
    <source>
        <dbReference type="EMBL" id="CAG6581978.1"/>
    </source>
</evidence>
<sequence>MRIFDCSSRAGGNCDACCSSTGHNGVVPDFEGCGGGQAGHYSAIRGRPNCRGKLGFAFFDAAEVDESKKLLSRDGKVLFRSRSKCVSQSATCCCCYRTRPSNRREATQLAEEHAVCYGATRILCVEKMRNSAAMLQLWENANYFSRQTSVTTSSYLVSFCDAILNVLSKTASNVISGVIFSYCANTLTIQRDTCVRSARQFCGGAVAPTPIARGATCAGATQQLRSGICATFNCSRSNFRWTFPAFCGVAAAPSPNARGAICA</sequence>
<proteinExistence type="predicted"/>
<organism evidence="1">
    <name type="scientific">Culex pipiens</name>
    <name type="common">House mosquito</name>
    <dbReference type="NCBI Taxonomy" id="7175"/>
    <lineage>
        <taxon>Eukaryota</taxon>
        <taxon>Metazoa</taxon>
        <taxon>Ecdysozoa</taxon>
        <taxon>Arthropoda</taxon>
        <taxon>Hexapoda</taxon>
        <taxon>Insecta</taxon>
        <taxon>Pterygota</taxon>
        <taxon>Neoptera</taxon>
        <taxon>Endopterygota</taxon>
        <taxon>Diptera</taxon>
        <taxon>Nematocera</taxon>
        <taxon>Culicoidea</taxon>
        <taxon>Culicidae</taxon>
        <taxon>Culicinae</taxon>
        <taxon>Culicini</taxon>
        <taxon>Culex</taxon>
        <taxon>Culex</taxon>
    </lineage>
</organism>
<dbReference type="EMBL" id="HBUE01201806">
    <property type="protein sequence ID" value="CAG6530171.1"/>
    <property type="molecule type" value="Transcribed_RNA"/>
</dbReference>
<dbReference type="EMBL" id="HBUE01307983">
    <property type="protein sequence ID" value="CAG6581978.1"/>
    <property type="molecule type" value="Transcribed_RNA"/>
</dbReference>
<dbReference type="AlphaFoldDB" id="A0A8D8NYX5"/>